<keyword evidence="3" id="KW-1185">Reference proteome</keyword>
<sequence>MKKLVIICLSLFTCNVFAQQISESSNQSDNELKYRVSFPAIILSNIGDGGKRTNTQHIELHLKRELDAKNIVGVKFATWRLFQPMGIQWWDGLTDKIDSETEFYPGYLRETGIGISYQRMLWKGLFASVEVLPLYKTYLDLDDKKTANGFKLYNSYHIGYHFAFGKKKQFFIEPQFHCNVWHFDTNTPDSFKQLDNKWDSYFLFEPNLYIGIKF</sequence>
<proteinExistence type="predicted"/>
<gene>
    <name evidence="2" type="ORF">A8975_2006</name>
</gene>
<protein>
    <recommendedName>
        <fullName evidence="4">DUF3575 domain-containing protein</fullName>
    </recommendedName>
</protein>
<feature type="signal peptide" evidence="1">
    <location>
        <begin position="1"/>
        <end position="18"/>
    </location>
</feature>
<reference evidence="2 3" key="1">
    <citation type="submission" date="2019-03" db="EMBL/GenBank/DDBJ databases">
        <title>Genomic Encyclopedia of Type Strains, Phase III (KMG-III): the genomes of soil and plant-associated and newly described type strains.</title>
        <authorList>
            <person name="Whitman W."/>
        </authorList>
    </citation>
    <scope>NUCLEOTIDE SEQUENCE [LARGE SCALE GENOMIC DNA]</scope>
    <source>
        <strain evidence="2 3">CGMCC 1.10957</strain>
    </source>
</reference>
<organism evidence="2 3">
    <name type="scientific">Meridianimaribacter flavus</name>
    <dbReference type="NCBI Taxonomy" id="571115"/>
    <lineage>
        <taxon>Bacteria</taxon>
        <taxon>Pseudomonadati</taxon>
        <taxon>Bacteroidota</taxon>
        <taxon>Flavobacteriia</taxon>
        <taxon>Flavobacteriales</taxon>
        <taxon>Flavobacteriaceae</taxon>
        <taxon>Meridianimaribacter</taxon>
    </lineage>
</organism>
<name>A0ABY2G4N7_9FLAO</name>
<evidence type="ECO:0000313" key="2">
    <source>
        <dbReference type="EMBL" id="TDY11369.1"/>
    </source>
</evidence>
<dbReference type="Proteomes" id="UP000294930">
    <property type="component" value="Unassembled WGS sequence"/>
</dbReference>
<evidence type="ECO:0000313" key="3">
    <source>
        <dbReference type="Proteomes" id="UP000294930"/>
    </source>
</evidence>
<evidence type="ECO:0008006" key="4">
    <source>
        <dbReference type="Google" id="ProtNLM"/>
    </source>
</evidence>
<accession>A0ABY2G4N7</accession>
<evidence type="ECO:0000256" key="1">
    <source>
        <dbReference type="SAM" id="SignalP"/>
    </source>
</evidence>
<comment type="caution">
    <text evidence="2">The sequence shown here is derived from an EMBL/GenBank/DDBJ whole genome shotgun (WGS) entry which is preliminary data.</text>
</comment>
<keyword evidence="1" id="KW-0732">Signal</keyword>
<dbReference type="EMBL" id="SOQZ01000004">
    <property type="protein sequence ID" value="TDY11369.1"/>
    <property type="molecule type" value="Genomic_DNA"/>
</dbReference>
<feature type="chain" id="PRO_5046603324" description="DUF3575 domain-containing protein" evidence="1">
    <location>
        <begin position="19"/>
        <end position="214"/>
    </location>
</feature>
<dbReference type="RefSeq" id="WP_134200192.1">
    <property type="nucleotide sequence ID" value="NZ_SOQZ01000004.1"/>
</dbReference>